<dbReference type="KEGG" id="panc:E2636_04380"/>
<proteinExistence type="predicted"/>
<reference evidence="1 2" key="1">
    <citation type="submission" date="2019-03" db="EMBL/GenBank/DDBJ databases">
        <title>Complete genome sequence of Paenisporosarcina antarctica CGMCC 1.6503T.</title>
        <authorList>
            <person name="Rong J.-C."/>
            <person name="Chi N.-Y."/>
            <person name="Zhang Q.-F."/>
        </authorList>
    </citation>
    <scope>NUCLEOTIDE SEQUENCE [LARGE SCALE GENOMIC DNA]</scope>
    <source>
        <strain evidence="1 2">CGMCC 1.6503</strain>
    </source>
</reference>
<evidence type="ECO:0000313" key="1">
    <source>
        <dbReference type="EMBL" id="QBP40411.1"/>
    </source>
</evidence>
<evidence type="ECO:0000313" key="2">
    <source>
        <dbReference type="Proteomes" id="UP000294292"/>
    </source>
</evidence>
<dbReference type="EMBL" id="CP038015">
    <property type="protein sequence ID" value="QBP40411.1"/>
    <property type="molecule type" value="Genomic_DNA"/>
</dbReference>
<dbReference type="AlphaFoldDB" id="A0A4P6ZVM7"/>
<evidence type="ECO:0008006" key="3">
    <source>
        <dbReference type="Google" id="ProtNLM"/>
    </source>
</evidence>
<dbReference type="InterPro" id="IPR017263">
    <property type="entry name" value="UCP037692"/>
</dbReference>
<dbReference type="OrthoDB" id="2736244at2"/>
<accession>A0A4P6ZVM7</accession>
<dbReference type="Pfam" id="PF17277">
    <property type="entry name" value="DUF5342"/>
    <property type="match status" value="1"/>
</dbReference>
<name>A0A4P6ZVM7_9BACL</name>
<keyword evidence="2" id="KW-1185">Reference proteome</keyword>
<sequence length="68" mass="8114">MLQHFSFKPMFENKQLPGWTFSFFYQHSRYSGEYFPDGSITWTGGSTPPTEETVKKMIHELMLFHVYD</sequence>
<protein>
    <recommendedName>
        <fullName evidence="3">YheE family protein</fullName>
    </recommendedName>
</protein>
<organism evidence="1 2">
    <name type="scientific">Paenisporosarcina antarctica</name>
    <dbReference type="NCBI Taxonomy" id="417367"/>
    <lineage>
        <taxon>Bacteria</taxon>
        <taxon>Bacillati</taxon>
        <taxon>Bacillota</taxon>
        <taxon>Bacilli</taxon>
        <taxon>Bacillales</taxon>
        <taxon>Caryophanaceae</taxon>
        <taxon>Paenisporosarcina</taxon>
    </lineage>
</organism>
<dbReference type="PIRSF" id="PIRSF037692">
    <property type="entry name" value="UCP037692"/>
    <property type="match status" value="1"/>
</dbReference>
<dbReference type="Proteomes" id="UP000294292">
    <property type="component" value="Chromosome"/>
</dbReference>
<dbReference type="RefSeq" id="WP_134209138.1">
    <property type="nucleotide sequence ID" value="NZ_CP038015.1"/>
</dbReference>
<gene>
    <name evidence="1" type="ORF">E2636_04380</name>
</gene>